<accession>A0ABY6NZD6</accession>
<evidence type="ECO:0000313" key="11">
    <source>
        <dbReference type="EMBL" id="UZJ24386.1"/>
    </source>
</evidence>
<evidence type="ECO:0000259" key="10">
    <source>
        <dbReference type="Pfam" id="PF12821"/>
    </source>
</evidence>
<dbReference type="RefSeq" id="WP_265382493.1">
    <property type="nucleotide sequence ID" value="NZ_CP110615.1"/>
</dbReference>
<evidence type="ECO:0000256" key="3">
    <source>
        <dbReference type="ARBA" id="ARBA00022692"/>
    </source>
</evidence>
<feature type="domain" description="Threonine/Serine exporter ThrE" evidence="10">
    <location>
        <begin position="336"/>
        <end position="461"/>
    </location>
</feature>
<feature type="transmembrane region" description="Helical" evidence="8">
    <location>
        <begin position="407"/>
        <end position="425"/>
    </location>
</feature>
<evidence type="ECO:0000256" key="4">
    <source>
        <dbReference type="ARBA" id="ARBA00022989"/>
    </source>
</evidence>
<comment type="similarity">
    <text evidence="6">Belongs to the ThrE exporter (TC 2.A.79) family.</text>
</comment>
<name>A0ABY6NZD6_9NOCA</name>
<dbReference type="InterPro" id="IPR010619">
    <property type="entry name" value="ThrE-like_N"/>
</dbReference>
<evidence type="ECO:0000256" key="8">
    <source>
        <dbReference type="SAM" id="Phobius"/>
    </source>
</evidence>
<dbReference type="PANTHER" id="PTHR34390:SF2">
    <property type="entry name" value="SUCCINATE TRANSPORTER SUBUNIT YJJP-RELATED"/>
    <property type="match status" value="1"/>
</dbReference>
<keyword evidence="3 8" id="KW-0812">Transmembrane</keyword>
<feature type="transmembrane region" description="Helical" evidence="8">
    <location>
        <begin position="182"/>
        <end position="210"/>
    </location>
</feature>
<feature type="region of interest" description="Disordered" evidence="7">
    <location>
        <begin position="1"/>
        <end position="28"/>
    </location>
</feature>
<dbReference type="InterPro" id="IPR024528">
    <property type="entry name" value="ThrE_2"/>
</dbReference>
<feature type="transmembrane region" description="Helical" evidence="8">
    <location>
        <begin position="291"/>
        <end position="312"/>
    </location>
</feature>
<reference evidence="11" key="1">
    <citation type="submission" date="2022-10" db="EMBL/GenBank/DDBJ databases">
        <title>Rhodococcus sp.75.</title>
        <authorList>
            <person name="Sun M."/>
        </authorList>
    </citation>
    <scope>NUCLEOTIDE SEQUENCE</scope>
    <source>
        <strain evidence="11">75</strain>
    </source>
</reference>
<sequence>MSWVRRRTGAAHLPQHRGHGHPGVLGNSWPEVGEPTPDGGIAAPVAYHRDPGPELADDASVTEVLDLALRIGEVLLSSGTAAMDTTGYVLAVTGAYGLPRCEVDITFTSITISAHRGLSRPPVNTLRVVNYRSLDYTRLAEVDRLVVAAQRGELTATTAHTELDRITTAAHPYPRWVATAAWAGMAASVALLLGGGPLVIAVAFVATVTIDRTNRLLNRIGLPFFFQQVVGGFIATMPAVALYAAQGGLGISVRPSQVVAAGIVVLLSGLSLVGSVQDAITGALVTGTARFAEVMVLTAGIIVGLGLALKLSTGVGVALPPLAETSTGFTDLPVQVIGAAGTSAFFALASYAERRALLAAAAAGAVGWLVYGLLTQAGSGPVLASAAAATLVGLAGGVISRRTRIPPMVVTVSGIAPLLPALAVYRGLYGLTDDSVVQGFSELGGALAVAGALAAGVVLGEWVSLPVRTGLSRLEHRLDGGRDGS</sequence>
<organism evidence="11 12">
    <name type="scientific">Rhodococcus antarcticus</name>
    <dbReference type="NCBI Taxonomy" id="2987751"/>
    <lineage>
        <taxon>Bacteria</taxon>
        <taxon>Bacillati</taxon>
        <taxon>Actinomycetota</taxon>
        <taxon>Actinomycetes</taxon>
        <taxon>Mycobacteriales</taxon>
        <taxon>Nocardiaceae</taxon>
        <taxon>Rhodococcus</taxon>
    </lineage>
</organism>
<keyword evidence="12" id="KW-1185">Reference proteome</keyword>
<feature type="transmembrane region" description="Helical" evidence="8">
    <location>
        <begin position="356"/>
        <end position="374"/>
    </location>
</feature>
<evidence type="ECO:0000256" key="7">
    <source>
        <dbReference type="SAM" id="MobiDB-lite"/>
    </source>
</evidence>
<feature type="transmembrane region" description="Helical" evidence="8">
    <location>
        <begin position="380"/>
        <end position="400"/>
    </location>
</feature>
<dbReference type="PANTHER" id="PTHR34390">
    <property type="entry name" value="UPF0442 PROTEIN YJJB-RELATED"/>
    <property type="match status" value="1"/>
</dbReference>
<dbReference type="EMBL" id="CP110615">
    <property type="protein sequence ID" value="UZJ24386.1"/>
    <property type="molecule type" value="Genomic_DNA"/>
</dbReference>
<dbReference type="Pfam" id="PF12821">
    <property type="entry name" value="ThrE_2"/>
    <property type="match status" value="1"/>
</dbReference>
<protein>
    <submittedName>
        <fullName evidence="11">Threonine/serine exporter family protein</fullName>
    </submittedName>
</protein>
<gene>
    <name evidence="11" type="ORF">RHODO2019_14735</name>
</gene>
<evidence type="ECO:0000259" key="9">
    <source>
        <dbReference type="Pfam" id="PF06738"/>
    </source>
</evidence>
<evidence type="ECO:0000313" key="12">
    <source>
        <dbReference type="Proteomes" id="UP001164965"/>
    </source>
</evidence>
<dbReference type="InterPro" id="IPR050539">
    <property type="entry name" value="ThrE_Dicarb/AminoAcid_Exp"/>
</dbReference>
<feature type="transmembrane region" description="Helical" evidence="8">
    <location>
        <begin position="257"/>
        <end position="279"/>
    </location>
</feature>
<feature type="domain" description="Threonine/serine exporter-like N-terminal" evidence="9">
    <location>
        <begin position="66"/>
        <end position="311"/>
    </location>
</feature>
<evidence type="ECO:0000256" key="2">
    <source>
        <dbReference type="ARBA" id="ARBA00022475"/>
    </source>
</evidence>
<keyword evidence="2" id="KW-1003">Cell membrane</keyword>
<feature type="transmembrane region" description="Helical" evidence="8">
    <location>
        <begin position="445"/>
        <end position="467"/>
    </location>
</feature>
<evidence type="ECO:0000256" key="5">
    <source>
        <dbReference type="ARBA" id="ARBA00023136"/>
    </source>
</evidence>
<comment type="subcellular location">
    <subcellularLocation>
        <location evidence="1">Cell membrane</location>
        <topology evidence="1">Multi-pass membrane protein</topology>
    </subcellularLocation>
</comment>
<keyword evidence="5 8" id="KW-0472">Membrane</keyword>
<proteinExistence type="inferred from homology"/>
<feature type="compositionally biased region" description="Basic residues" evidence="7">
    <location>
        <begin position="1"/>
        <end position="20"/>
    </location>
</feature>
<keyword evidence="4 8" id="KW-1133">Transmembrane helix</keyword>
<evidence type="ECO:0000256" key="1">
    <source>
        <dbReference type="ARBA" id="ARBA00004651"/>
    </source>
</evidence>
<dbReference type="Pfam" id="PF06738">
    <property type="entry name" value="ThrE"/>
    <property type="match status" value="1"/>
</dbReference>
<feature type="transmembrane region" description="Helical" evidence="8">
    <location>
        <begin position="222"/>
        <end position="245"/>
    </location>
</feature>
<evidence type="ECO:0000256" key="6">
    <source>
        <dbReference type="ARBA" id="ARBA00034125"/>
    </source>
</evidence>
<dbReference type="Proteomes" id="UP001164965">
    <property type="component" value="Chromosome"/>
</dbReference>
<feature type="transmembrane region" description="Helical" evidence="8">
    <location>
        <begin position="332"/>
        <end position="349"/>
    </location>
</feature>